<dbReference type="PANTHER" id="PTHR15588">
    <property type="entry name" value="LSM1"/>
    <property type="match status" value="1"/>
</dbReference>
<keyword evidence="2 4" id="KW-0694">RNA-binding</keyword>
<dbReference type="SUPFAM" id="SSF50182">
    <property type="entry name" value="Sm-like ribonucleoproteins"/>
    <property type="match status" value="1"/>
</dbReference>
<keyword evidence="3 4" id="KW-0687">Ribonucleoprotein</keyword>
<dbReference type="OrthoDB" id="10263346at2759"/>
<evidence type="ECO:0000313" key="8">
    <source>
        <dbReference type="Proteomes" id="UP000769528"/>
    </source>
</evidence>
<dbReference type="EMBL" id="JAEUBF010000753">
    <property type="protein sequence ID" value="KAH3675571.1"/>
    <property type="molecule type" value="Genomic_DNA"/>
</dbReference>
<evidence type="ECO:0000256" key="3">
    <source>
        <dbReference type="ARBA" id="ARBA00023274"/>
    </source>
</evidence>
<evidence type="ECO:0000256" key="1">
    <source>
        <dbReference type="ARBA" id="ARBA00022490"/>
    </source>
</evidence>
<reference evidence="7" key="1">
    <citation type="journal article" date="2021" name="Open Biol.">
        <title>Shared evolutionary footprints suggest mitochondrial oxidative damage underlies multiple complex I losses in fungi.</title>
        <authorList>
            <person name="Schikora-Tamarit M.A."/>
            <person name="Marcet-Houben M."/>
            <person name="Nosek J."/>
            <person name="Gabaldon T."/>
        </authorList>
    </citation>
    <scope>NUCLEOTIDE SEQUENCE</scope>
    <source>
        <strain evidence="7">CBS6341</strain>
    </source>
</reference>
<dbReference type="InterPro" id="IPR034104">
    <property type="entry name" value="Lsm1"/>
</dbReference>
<proteinExistence type="inferred from homology"/>
<comment type="similarity">
    <text evidence="4">Belongs to the snRNP Sm proteins family.</text>
</comment>
<dbReference type="GO" id="GO:0003729">
    <property type="term" value="F:mRNA binding"/>
    <property type="evidence" value="ECO:0007669"/>
    <property type="project" value="TreeGrafter"/>
</dbReference>
<evidence type="ECO:0000256" key="2">
    <source>
        <dbReference type="ARBA" id="ARBA00022884"/>
    </source>
</evidence>
<dbReference type="GO" id="GO:1990726">
    <property type="term" value="C:Lsm1-7-Pat1 complex"/>
    <property type="evidence" value="ECO:0007669"/>
    <property type="project" value="TreeGrafter"/>
</dbReference>
<comment type="subunit">
    <text evidence="4">Component of the heptameric LSM1-LSM7 complex that forms a seven-membered ring structure with a donut shape.</text>
</comment>
<sequence>MSSSPNSEPSANTTATTSSKDVDSLASNVQELYLESFSFTTAASIIGYVDRKICATLTDGRHLFGVLRTFDQYGSVVIQDTYERIYINGAYAEEYLGTLFIRGENLLLLGDVDIDKEDAPLEKLQRVDFKDAKKHRDDTLKHLKNENKAKTRTLFNYGQVNENIVTY</sequence>
<evidence type="ECO:0000256" key="4">
    <source>
        <dbReference type="RuleBase" id="RU365047"/>
    </source>
</evidence>
<evidence type="ECO:0000256" key="5">
    <source>
        <dbReference type="SAM" id="MobiDB-lite"/>
    </source>
</evidence>
<organism evidence="7 8">
    <name type="scientific">Wickerhamomyces mucosus</name>
    <dbReference type="NCBI Taxonomy" id="1378264"/>
    <lineage>
        <taxon>Eukaryota</taxon>
        <taxon>Fungi</taxon>
        <taxon>Dikarya</taxon>
        <taxon>Ascomycota</taxon>
        <taxon>Saccharomycotina</taxon>
        <taxon>Saccharomycetes</taxon>
        <taxon>Phaffomycetales</taxon>
        <taxon>Wickerhamomycetaceae</taxon>
        <taxon>Wickerhamomyces</taxon>
    </lineage>
</organism>
<dbReference type="PANTHER" id="PTHR15588:SF8">
    <property type="entry name" value="U6 SNRNA-ASSOCIATED SM-LIKE PROTEIN LSM1"/>
    <property type="match status" value="1"/>
</dbReference>
<dbReference type="CDD" id="cd01728">
    <property type="entry name" value="LSm1"/>
    <property type="match status" value="1"/>
</dbReference>
<keyword evidence="1 4" id="KW-0963">Cytoplasm</keyword>
<dbReference type="InterPro" id="IPR010920">
    <property type="entry name" value="LSM_dom_sf"/>
</dbReference>
<feature type="region of interest" description="Disordered" evidence="5">
    <location>
        <begin position="1"/>
        <end position="20"/>
    </location>
</feature>
<dbReference type="Gene3D" id="2.30.30.100">
    <property type="match status" value="1"/>
</dbReference>
<evidence type="ECO:0000313" key="7">
    <source>
        <dbReference type="EMBL" id="KAH3675571.1"/>
    </source>
</evidence>
<dbReference type="Pfam" id="PF01423">
    <property type="entry name" value="LSM"/>
    <property type="match status" value="1"/>
</dbReference>
<name>A0A9P8TE54_9ASCO</name>
<keyword evidence="4" id="KW-0507">mRNA processing</keyword>
<feature type="domain" description="Sm" evidence="6">
    <location>
        <begin position="43"/>
        <end position="111"/>
    </location>
</feature>
<gene>
    <name evidence="4" type="primary">LSM1</name>
    <name evidence="7" type="ORF">WICMUC_002660</name>
</gene>
<dbReference type="GO" id="GO:0000932">
    <property type="term" value="C:P-body"/>
    <property type="evidence" value="ECO:0007669"/>
    <property type="project" value="UniProtKB-SubCell"/>
</dbReference>
<comment type="subcellular location">
    <subcellularLocation>
        <location evidence="4">Cytoplasm</location>
    </subcellularLocation>
    <subcellularLocation>
        <location evidence="4">Cytoplasm</location>
        <location evidence="4">P-body</location>
    </subcellularLocation>
</comment>
<keyword evidence="8" id="KW-1185">Reference proteome</keyword>
<dbReference type="GO" id="GO:0000290">
    <property type="term" value="P:deadenylation-dependent decapping of nuclear-transcribed mRNA"/>
    <property type="evidence" value="ECO:0007669"/>
    <property type="project" value="TreeGrafter"/>
</dbReference>
<dbReference type="GO" id="GO:0006397">
    <property type="term" value="P:mRNA processing"/>
    <property type="evidence" value="ECO:0007669"/>
    <property type="project" value="UniProtKB-UniRule"/>
</dbReference>
<dbReference type="Proteomes" id="UP000769528">
    <property type="component" value="Unassembled WGS sequence"/>
</dbReference>
<accession>A0A9P8TE54</accession>
<protein>
    <recommendedName>
        <fullName evidence="4">U6 snRNA-associated Sm-like protein LSm1</fullName>
    </recommendedName>
</protein>
<dbReference type="InterPro" id="IPR001163">
    <property type="entry name" value="Sm_dom_euk/arc"/>
</dbReference>
<evidence type="ECO:0000259" key="6">
    <source>
        <dbReference type="SMART" id="SM00651"/>
    </source>
</evidence>
<comment type="caution">
    <text evidence="7">The sequence shown here is derived from an EMBL/GenBank/DDBJ whole genome shotgun (WGS) entry which is preliminary data.</text>
</comment>
<dbReference type="SMART" id="SM00651">
    <property type="entry name" value="Sm"/>
    <property type="match status" value="1"/>
</dbReference>
<dbReference type="AlphaFoldDB" id="A0A9P8TE54"/>
<comment type="function">
    <text evidence="4">Component of the cytoplasmic LSM1-LSM7 complex which is involved in mRNA degradation.</text>
</comment>
<reference evidence="7" key="2">
    <citation type="submission" date="2021-01" db="EMBL/GenBank/DDBJ databases">
        <authorList>
            <person name="Schikora-Tamarit M.A."/>
        </authorList>
    </citation>
    <scope>NUCLEOTIDE SEQUENCE</scope>
    <source>
        <strain evidence="7">CBS6341</strain>
    </source>
</reference>
<dbReference type="GO" id="GO:1990904">
    <property type="term" value="C:ribonucleoprotein complex"/>
    <property type="evidence" value="ECO:0007669"/>
    <property type="project" value="UniProtKB-KW"/>
</dbReference>
<dbReference type="InterPro" id="IPR044642">
    <property type="entry name" value="PTHR15588"/>
</dbReference>